<sequence length="103" mass="11725">MEVRYDVLDNLASELTFLSQITLTNKGQVPIKHGDWVVYFCNIRLMESKHLKHNPAGYVIPGNYGIRLTHINGCLHKFETTSDFKDIAAGASLTFKFKADHWS</sequence>
<evidence type="ECO:0000313" key="4">
    <source>
        <dbReference type="Proteomes" id="UP001159427"/>
    </source>
</evidence>
<dbReference type="Gene3D" id="2.60.40.290">
    <property type="match status" value="1"/>
</dbReference>
<dbReference type="SUPFAM" id="SSF49384">
    <property type="entry name" value="Carbohydrate-binding domain"/>
    <property type="match status" value="1"/>
</dbReference>
<organism evidence="3 4">
    <name type="scientific">Porites evermanni</name>
    <dbReference type="NCBI Taxonomy" id="104178"/>
    <lineage>
        <taxon>Eukaryota</taxon>
        <taxon>Metazoa</taxon>
        <taxon>Cnidaria</taxon>
        <taxon>Anthozoa</taxon>
        <taxon>Hexacorallia</taxon>
        <taxon>Scleractinia</taxon>
        <taxon>Fungiina</taxon>
        <taxon>Poritidae</taxon>
        <taxon>Porites</taxon>
    </lineage>
</organism>
<reference evidence="3 4" key="1">
    <citation type="submission" date="2022-05" db="EMBL/GenBank/DDBJ databases">
        <authorList>
            <consortium name="Genoscope - CEA"/>
            <person name="William W."/>
        </authorList>
    </citation>
    <scope>NUCLEOTIDE SEQUENCE [LARGE SCALE GENOMIC DNA]</scope>
</reference>
<dbReference type="EMBL" id="CALNXI010000240">
    <property type="protein sequence ID" value="CAH3022914.1"/>
    <property type="molecule type" value="Genomic_DNA"/>
</dbReference>
<protein>
    <recommendedName>
        <fullName evidence="1">N-acetyl-beta-glucosaminidase</fullName>
    </recommendedName>
</protein>
<accession>A0ABN8M3B9</accession>
<proteinExistence type="predicted"/>
<dbReference type="Pfam" id="PF03173">
    <property type="entry name" value="CHB_HEX"/>
    <property type="match status" value="1"/>
</dbReference>
<name>A0ABN8M3B9_9CNID</name>
<gene>
    <name evidence="3" type="ORF">PEVE_00017481</name>
</gene>
<evidence type="ECO:0000256" key="1">
    <source>
        <dbReference type="ARBA" id="ARBA00033000"/>
    </source>
</evidence>
<dbReference type="Proteomes" id="UP001159427">
    <property type="component" value="Unassembled WGS sequence"/>
</dbReference>
<comment type="caution">
    <text evidence="3">The sequence shown here is derived from an EMBL/GenBank/DDBJ whole genome shotgun (WGS) entry which is preliminary data.</text>
</comment>
<dbReference type="InterPro" id="IPR012291">
    <property type="entry name" value="CBM2_carb-bd_dom_sf"/>
</dbReference>
<feature type="non-terminal residue" evidence="3">
    <location>
        <position position="103"/>
    </location>
</feature>
<keyword evidence="4" id="KW-1185">Reference proteome</keyword>
<dbReference type="InterPro" id="IPR004866">
    <property type="entry name" value="CHB/HEX_N_dom"/>
</dbReference>
<evidence type="ECO:0000259" key="2">
    <source>
        <dbReference type="Pfam" id="PF03173"/>
    </source>
</evidence>
<evidence type="ECO:0000313" key="3">
    <source>
        <dbReference type="EMBL" id="CAH3022914.1"/>
    </source>
</evidence>
<dbReference type="InterPro" id="IPR008965">
    <property type="entry name" value="CBM2/CBM3_carb-bd_dom_sf"/>
</dbReference>
<feature type="domain" description="Chitobiase/beta-hexosaminidases N-terminal" evidence="2">
    <location>
        <begin position="16"/>
        <end position="103"/>
    </location>
</feature>